<organism evidence="3 4">
    <name type="scientific">Nocardia terrae</name>
    <dbReference type="NCBI Taxonomy" id="2675851"/>
    <lineage>
        <taxon>Bacteria</taxon>
        <taxon>Bacillati</taxon>
        <taxon>Actinomycetota</taxon>
        <taxon>Actinomycetes</taxon>
        <taxon>Mycobacteriales</taxon>
        <taxon>Nocardiaceae</taxon>
        <taxon>Nocardia</taxon>
    </lineage>
</organism>
<evidence type="ECO:0000313" key="4">
    <source>
        <dbReference type="Proteomes" id="UP000466794"/>
    </source>
</evidence>
<comment type="caution">
    <text evidence="3">The sequence shown here is derived from an EMBL/GenBank/DDBJ whole genome shotgun (WGS) entry which is preliminary data.</text>
</comment>
<evidence type="ECO:0000313" key="3">
    <source>
        <dbReference type="EMBL" id="MVU82278.1"/>
    </source>
</evidence>
<sequence>MPGRKDVESWKPEKLSEWATELDAKTTSYEGQLDRSVTQFRGTDWSGNAYLAAYDRFGEEHDEGFKLSQEIRDVSTALRTADSRLADERRVLLGRVSDAEHDGDCPVGLTVDDGWKVHAKPYTASDYSDQDKKKIQERIDHHQGLIDTAKSGLLTAVGEVIAGIVNASNNVRTRGDQLGSGIDTPSLTKVDPAELGRKDGEDVSDGKLSDKKIAQIADRLAGTSLPPDQLAILAKGGEITVPQSTMDYLSNFYDKAGRDGLWQLSDSLKANGSPQALQLRQELINNMLTLSNEKVVTRGPDGQVADRGGYNKLNSEVREMIGTRPKVGGAPDSNTRDLPDDYRAVMWGKGPIDDRHALFDYTEDMVKFGRFLNSGDPNYIPGQRLGVELERQAAHQIWISDHGGYAPYKSATLEESDWVRNTDHSAQDFLSVGARNHEATYATLTGHGSDELFGKGVPGQSFEPYDPKVVNSMFQHKNWDDGGKAIGSMVDWIGTDSHDLGPDGKPTLQALHARETLTRLPGIFAPLEAPQDPAHHGDQPQLNRSGGVLDHDKFVKTTDAFVANPELSRALAHAMGSNIDAFADATNLPKTAYLPEVGEAQLQVTDANRLLFLASQSDQGRLTLEVARQSYETQILNQAFTQHDLPPGEYAKSSLQQLASLDGRFTNAAQNALSYQDNNSIHEYNSKMQDIYEKKKAAAEIVAKVGQSSLGFTPGGEVSSKVSDVLGDKVTESLISKFIPEPHKMEVQYPNATEINEAGIRHFRQELLDTAHDTGRLPHNLIDEHTGQAVNLSDSLDRPERDSVQAYLDSEGFGQFLTDYGQTHGIEVLQGIGQNGTSLSVILYGKENQL</sequence>
<dbReference type="InterPro" id="IPR057037">
    <property type="entry name" value="TPR_rep_actino"/>
</dbReference>
<accession>A0A7K1V860</accession>
<evidence type="ECO:0000259" key="2">
    <source>
        <dbReference type="Pfam" id="PF23275"/>
    </source>
</evidence>
<keyword evidence="4" id="KW-1185">Reference proteome</keyword>
<name>A0A7K1V860_9NOCA</name>
<feature type="domain" description="TPR repeat" evidence="2">
    <location>
        <begin position="223"/>
        <end position="492"/>
    </location>
</feature>
<reference evidence="3 4" key="1">
    <citation type="submission" date="2019-12" db="EMBL/GenBank/DDBJ databases">
        <title>Nocardia sp. nov. ET3-3 isolated from soil.</title>
        <authorList>
            <person name="Kanchanasin P."/>
            <person name="Tanasupawat S."/>
            <person name="Yuki M."/>
            <person name="Kudo T."/>
        </authorList>
    </citation>
    <scope>NUCLEOTIDE SEQUENCE [LARGE SCALE GENOMIC DNA]</scope>
    <source>
        <strain evidence="3 4">ET3-3</strain>
    </source>
</reference>
<dbReference type="EMBL" id="WRPP01000008">
    <property type="protein sequence ID" value="MVU82278.1"/>
    <property type="molecule type" value="Genomic_DNA"/>
</dbReference>
<proteinExistence type="predicted"/>
<feature type="compositionally biased region" description="Basic and acidic residues" evidence="1">
    <location>
        <begin position="191"/>
        <end position="206"/>
    </location>
</feature>
<evidence type="ECO:0000256" key="1">
    <source>
        <dbReference type="SAM" id="MobiDB-lite"/>
    </source>
</evidence>
<dbReference type="AlphaFoldDB" id="A0A7K1V860"/>
<dbReference type="Proteomes" id="UP000466794">
    <property type="component" value="Unassembled WGS sequence"/>
</dbReference>
<protein>
    <recommendedName>
        <fullName evidence="2">TPR repeat domain-containing protein</fullName>
    </recommendedName>
</protein>
<dbReference type="Pfam" id="PF23275">
    <property type="entry name" value="TPR_23"/>
    <property type="match status" value="1"/>
</dbReference>
<gene>
    <name evidence="3" type="ORF">GPX89_34205</name>
</gene>
<dbReference type="RefSeq" id="WP_157391839.1">
    <property type="nucleotide sequence ID" value="NZ_WRPP01000008.1"/>
</dbReference>
<feature type="region of interest" description="Disordered" evidence="1">
    <location>
        <begin position="174"/>
        <end position="206"/>
    </location>
</feature>